<dbReference type="EMBL" id="CP014673">
    <property type="protein sequence ID" value="ANX02216.1"/>
    <property type="molecule type" value="Genomic_DNA"/>
</dbReference>
<dbReference type="GO" id="GO:0005829">
    <property type="term" value="C:cytosol"/>
    <property type="evidence" value="ECO:0007669"/>
    <property type="project" value="TreeGrafter"/>
</dbReference>
<dbReference type="InterPro" id="IPR000053">
    <property type="entry name" value="Thymidine/pyrmidine_PPase"/>
</dbReference>
<dbReference type="Gene3D" id="1.20.970.10">
    <property type="entry name" value="Transferase, Pyrimidine Nucleoside Phosphorylase, Chain C"/>
    <property type="match status" value="1"/>
</dbReference>
<dbReference type="SUPFAM" id="SSF54680">
    <property type="entry name" value="Pyrimidine nucleoside phosphorylase C-terminal domain"/>
    <property type="match status" value="1"/>
</dbReference>
<reference evidence="12 13" key="1">
    <citation type="submission" date="2016-02" db="EMBL/GenBank/DDBJ databases">
        <title>Comparison of Clostridium stercorarium subspecies using comparative genomics and transcriptomics.</title>
        <authorList>
            <person name="Schellenberg J."/>
            <person name="Thallinger G."/>
            <person name="Levin D.B."/>
            <person name="Zhang X."/>
            <person name="Alvare G."/>
            <person name="Fristensky B."/>
            <person name="Sparling R."/>
        </authorList>
    </citation>
    <scope>NUCLEOTIDE SEQUENCE [LARGE SCALE GENOMIC DNA]</scope>
    <source>
        <strain evidence="12 13">DSM 9219</strain>
    </source>
</reference>
<dbReference type="InterPro" id="IPR036566">
    <property type="entry name" value="PYNP-like_C_sf"/>
</dbReference>
<dbReference type="SUPFAM" id="SSF47648">
    <property type="entry name" value="Nucleoside phosphorylase/phosphoribosyltransferase N-terminal domain"/>
    <property type="match status" value="1"/>
</dbReference>
<dbReference type="Proteomes" id="UP000092931">
    <property type="component" value="Chromosome"/>
</dbReference>
<dbReference type="GO" id="GO:0006206">
    <property type="term" value="P:pyrimidine nucleobase metabolic process"/>
    <property type="evidence" value="ECO:0007669"/>
    <property type="project" value="InterPro"/>
</dbReference>
<evidence type="ECO:0000256" key="3">
    <source>
        <dbReference type="ARBA" id="ARBA00006915"/>
    </source>
</evidence>
<dbReference type="InterPro" id="IPR018090">
    <property type="entry name" value="Pyrmidine_PPas_bac/euk"/>
</dbReference>
<evidence type="ECO:0000256" key="10">
    <source>
        <dbReference type="ARBA" id="ARBA00048525"/>
    </source>
</evidence>
<evidence type="ECO:0000313" key="12">
    <source>
        <dbReference type="EMBL" id="ANX02216.1"/>
    </source>
</evidence>
<comment type="catalytic activity">
    <reaction evidence="1">
        <text>2'-deoxyuridine + phosphate = 2-deoxy-alpha-D-ribose 1-phosphate + uracil</text>
        <dbReference type="Rhea" id="RHEA:22824"/>
        <dbReference type="ChEBI" id="CHEBI:16450"/>
        <dbReference type="ChEBI" id="CHEBI:17568"/>
        <dbReference type="ChEBI" id="CHEBI:43474"/>
        <dbReference type="ChEBI" id="CHEBI:57259"/>
        <dbReference type="EC" id="2.4.2.2"/>
    </reaction>
</comment>
<dbReference type="PANTHER" id="PTHR10515:SF0">
    <property type="entry name" value="THYMIDINE PHOSPHORYLASE"/>
    <property type="match status" value="1"/>
</dbReference>
<dbReference type="PANTHER" id="PTHR10515">
    <property type="entry name" value="THYMIDINE PHOSPHORYLASE"/>
    <property type="match status" value="1"/>
</dbReference>
<dbReference type="RefSeq" id="WP_034836151.1">
    <property type="nucleotide sequence ID" value="NZ_CP014673.1"/>
</dbReference>
<dbReference type="GO" id="GO:0004645">
    <property type="term" value="F:1,4-alpha-oligoglucan phosphorylase activity"/>
    <property type="evidence" value="ECO:0007669"/>
    <property type="project" value="InterPro"/>
</dbReference>
<dbReference type="SMART" id="SM00941">
    <property type="entry name" value="PYNP_C"/>
    <property type="match status" value="1"/>
</dbReference>
<evidence type="ECO:0000313" key="13">
    <source>
        <dbReference type="Proteomes" id="UP000092931"/>
    </source>
</evidence>
<dbReference type="GO" id="GO:0006213">
    <property type="term" value="P:pyrimidine nucleoside metabolic process"/>
    <property type="evidence" value="ECO:0007669"/>
    <property type="project" value="InterPro"/>
</dbReference>
<name>A0A1B1YNB8_THEST</name>
<evidence type="ECO:0000256" key="1">
    <source>
        <dbReference type="ARBA" id="ARBA00001066"/>
    </source>
</evidence>
<evidence type="ECO:0000256" key="2">
    <source>
        <dbReference type="ARBA" id="ARBA00003877"/>
    </source>
</evidence>
<dbReference type="Gene3D" id="3.90.1170.30">
    <property type="entry name" value="Pyrimidine nucleoside phosphorylase-like, C-terminal domain"/>
    <property type="match status" value="1"/>
</dbReference>
<dbReference type="InterPro" id="IPR000312">
    <property type="entry name" value="Glycosyl_Trfase_fam3"/>
</dbReference>
<comment type="function">
    <text evidence="2">Catalyzes phosphorolysis of the pyrimidine nucleosides uridine, thymidine and 2'-deoxyuridine with the formation of the corresponding pyrimidine base and ribose-1-phosphate.</text>
</comment>
<sequence length="433" mass="46793">MFALDLIIKKRNGQKLTKDEIEYFVNGYTKGEIPDYQASAFLMAVYFNGMDTDETLWLTEAMLNSGDRVDLSAIPGVKVDKHSTGGVGDKTTLVVAPIVASYGVPVAKMSGRGLGHTGGTVDKLESIPGFRTNLSREEFIRNVREIGIAVAGQTENLVPADKKLYALRDVTGTVENISLIAASIMSKKLALGSDAIVLDVKTGSGAFMKTVAEAERLARLMVDIGNGAGRRTVALITDMDRPLGNNIGNALEVKEAVETLNGKGPEDLKEVCIELAANMLFVAGKGEIELCRNLAAEAIEKRTALNKLIEMVIRQGGDPKVIEDTSKLPRAEFRAEWKAEKSGFVEKMNAERLGIASVLLGAGRKTKEEAIDPAAGIELVKKTRDKVEKGETIAFLYASDENRIHEALQVLKSSIVIGPEPVPEKPMILGRIQ</sequence>
<evidence type="ECO:0000256" key="7">
    <source>
        <dbReference type="ARBA" id="ARBA00022676"/>
    </source>
</evidence>
<evidence type="ECO:0000256" key="6">
    <source>
        <dbReference type="ARBA" id="ARBA00014680"/>
    </source>
</evidence>
<dbReference type="EC" id="2.4.2.2" evidence="5"/>
<dbReference type="InterPro" id="IPR036320">
    <property type="entry name" value="Glycosyl_Trfase_fam3_N_dom_sf"/>
</dbReference>
<protein>
    <recommendedName>
        <fullName evidence="6">Pyrimidine-nucleoside phosphorylase</fullName>
        <ecNumber evidence="5">2.4.2.2</ecNumber>
    </recommendedName>
</protein>
<organism evidence="12 13">
    <name type="scientific">Thermoclostridium stercorarium subsp. leptospartum DSM 9219</name>
    <dbReference type="NCBI Taxonomy" id="1346611"/>
    <lineage>
        <taxon>Bacteria</taxon>
        <taxon>Bacillati</taxon>
        <taxon>Bacillota</taxon>
        <taxon>Clostridia</taxon>
        <taxon>Eubacteriales</taxon>
        <taxon>Oscillospiraceae</taxon>
        <taxon>Thermoclostridium</taxon>
    </lineage>
</organism>
<dbReference type="PIRSF" id="PIRSF000478">
    <property type="entry name" value="TP_PyNP"/>
    <property type="match status" value="1"/>
</dbReference>
<comment type="subunit">
    <text evidence="4">Homodimer.</text>
</comment>
<keyword evidence="7" id="KW-0328">Glycosyltransferase</keyword>
<dbReference type="Pfam" id="PF00591">
    <property type="entry name" value="Glycos_transf_3"/>
    <property type="match status" value="1"/>
</dbReference>
<dbReference type="InterPro" id="IPR017459">
    <property type="entry name" value="Glycosyl_Trfase_fam3_N_dom"/>
</dbReference>
<dbReference type="AlphaFoldDB" id="A0A1B1YNB8"/>
<evidence type="ECO:0000256" key="4">
    <source>
        <dbReference type="ARBA" id="ARBA00011738"/>
    </source>
</evidence>
<evidence type="ECO:0000256" key="5">
    <source>
        <dbReference type="ARBA" id="ARBA00011889"/>
    </source>
</evidence>
<dbReference type="Pfam" id="PF07831">
    <property type="entry name" value="PYNP_C"/>
    <property type="match status" value="1"/>
</dbReference>
<dbReference type="FunFam" id="3.40.1030.10:FF:000003">
    <property type="entry name" value="Pyrimidine-nucleoside phosphorylase"/>
    <property type="match status" value="1"/>
</dbReference>
<feature type="domain" description="Pyrimidine nucleoside phosphorylase C-terminal" evidence="11">
    <location>
        <begin position="344"/>
        <end position="418"/>
    </location>
</feature>
<evidence type="ECO:0000259" key="11">
    <source>
        <dbReference type="SMART" id="SM00941"/>
    </source>
</evidence>
<dbReference type="GO" id="GO:0009032">
    <property type="term" value="F:thymidine phosphorylase activity"/>
    <property type="evidence" value="ECO:0007669"/>
    <property type="project" value="TreeGrafter"/>
</dbReference>
<dbReference type="Gene3D" id="3.40.1030.10">
    <property type="entry name" value="Nucleoside phosphorylase/phosphoribosyltransferase catalytic domain"/>
    <property type="match status" value="1"/>
</dbReference>
<comment type="catalytic activity">
    <reaction evidence="10">
        <text>thymidine + phosphate = 2-deoxy-alpha-D-ribose 1-phosphate + thymine</text>
        <dbReference type="Rhea" id="RHEA:16037"/>
        <dbReference type="ChEBI" id="CHEBI:17748"/>
        <dbReference type="ChEBI" id="CHEBI:17821"/>
        <dbReference type="ChEBI" id="CHEBI:43474"/>
        <dbReference type="ChEBI" id="CHEBI:57259"/>
        <dbReference type="EC" id="2.4.2.2"/>
    </reaction>
</comment>
<dbReference type="NCBIfam" id="TIGR02644">
    <property type="entry name" value="Y_phosphoryl"/>
    <property type="match status" value="1"/>
</dbReference>
<comment type="catalytic activity">
    <reaction evidence="9">
        <text>uridine + phosphate = alpha-D-ribose 1-phosphate + uracil</text>
        <dbReference type="Rhea" id="RHEA:24388"/>
        <dbReference type="ChEBI" id="CHEBI:16704"/>
        <dbReference type="ChEBI" id="CHEBI:17568"/>
        <dbReference type="ChEBI" id="CHEBI:43474"/>
        <dbReference type="ChEBI" id="CHEBI:57720"/>
        <dbReference type="EC" id="2.4.2.2"/>
    </reaction>
</comment>
<accession>A0A1B1YNB8</accession>
<dbReference type="Pfam" id="PF02885">
    <property type="entry name" value="Glycos_trans_3N"/>
    <property type="match status" value="1"/>
</dbReference>
<evidence type="ECO:0000256" key="8">
    <source>
        <dbReference type="ARBA" id="ARBA00022679"/>
    </source>
</evidence>
<dbReference type="InterPro" id="IPR035902">
    <property type="entry name" value="Nuc_phospho_transferase"/>
</dbReference>
<dbReference type="NCBIfam" id="NF004490">
    <property type="entry name" value="PRK05820.1"/>
    <property type="match status" value="1"/>
</dbReference>
<dbReference type="NCBIfam" id="NF004747">
    <property type="entry name" value="PRK06078.1"/>
    <property type="match status" value="1"/>
</dbReference>
<dbReference type="InterPro" id="IPR017872">
    <property type="entry name" value="Pyrmidine_PPase_CS"/>
</dbReference>
<dbReference type="SUPFAM" id="SSF52418">
    <property type="entry name" value="Nucleoside phosphorylase/phosphoribosyltransferase catalytic domain"/>
    <property type="match status" value="1"/>
</dbReference>
<proteinExistence type="inferred from homology"/>
<comment type="similarity">
    <text evidence="3">Belongs to the thymidine/pyrimidine-nucleoside phosphorylase family.</text>
</comment>
<dbReference type="InterPro" id="IPR013102">
    <property type="entry name" value="PYNP_C"/>
</dbReference>
<gene>
    <name evidence="12" type="primary">deoA</name>
    <name evidence="12" type="ORF">CSTERLE_11875</name>
</gene>
<keyword evidence="8" id="KW-0808">Transferase</keyword>
<evidence type="ECO:0000256" key="9">
    <source>
        <dbReference type="ARBA" id="ARBA00048453"/>
    </source>
</evidence>
<dbReference type="PROSITE" id="PS00647">
    <property type="entry name" value="THYMID_PHOSPHORYLASE"/>
    <property type="match status" value="1"/>
</dbReference>